<dbReference type="EMBL" id="OOIN01000027">
    <property type="protein sequence ID" value="SPO29269.1"/>
    <property type="molecule type" value="Genomic_DNA"/>
</dbReference>
<keyword evidence="2" id="KW-1185">Reference proteome</keyword>
<evidence type="ECO:0000313" key="2">
    <source>
        <dbReference type="Proteomes" id="UP000324022"/>
    </source>
</evidence>
<name>A0A5C3EJ63_9BASI</name>
<gene>
    <name evidence="1" type="ORF">UTRI_06218</name>
</gene>
<proteinExistence type="predicted"/>
<organism evidence="1 2">
    <name type="scientific">Ustilago trichophora</name>
    <dbReference type="NCBI Taxonomy" id="86804"/>
    <lineage>
        <taxon>Eukaryota</taxon>
        <taxon>Fungi</taxon>
        <taxon>Dikarya</taxon>
        <taxon>Basidiomycota</taxon>
        <taxon>Ustilaginomycotina</taxon>
        <taxon>Ustilaginomycetes</taxon>
        <taxon>Ustilaginales</taxon>
        <taxon>Ustilaginaceae</taxon>
        <taxon>Ustilago</taxon>
    </lineage>
</organism>
<accession>A0A5C3EJ63</accession>
<sequence>MKNKRQPNAHSPTDFSLTFNSELIITLRSRTFRLGHKRSKQEYVCGFAHRSSSVHLCSGMLCFRCTKDTSSTAFQPGYFVPTESTSQPALRPPNTIRSGVPTRRLNHFSHTPLSSSDSALPTIRRLFNERLRDIVPQGEKYPVVDLYPAQHYSEAYMNELWEQLELNGRLFFKMEGSPINPEARLYASIVERTPLAEMTFGKLQRHKVRWAILEVLPGSSSEMPKPTSPRVNVLTYLETRRLSFSRAEQLVRTNVASGKMIQLRDVLRRIP</sequence>
<protein>
    <submittedName>
        <fullName evidence="1">Uncharacterized protein</fullName>
    </submittedName>
</protein>
<evidence type="ECO:0000313" key="1">
    <source>
        <dbReference type="EMBL" id="SPO29269.1"/>
    </source>
</evidence>
<reference evidence="1 2" key="1">
    <citation type="submission" date="2018-03" db="EMBL/GenBank/DDBJ databases">
        <authorList>
            <person name="Guldener U."/>
        </authorList>
    </citation>
    <scope>NUCLEOTIDE SEQUENCE [LARGE SCALE GENOMIC DNA]</scope>
    <source>
        <strain evidence="1 2">NBRC100155</strain>
    </source>
</reference>
<dbReference type="Proteomes" id="UP000324022">
    <property type="component" value="Unassembled WGS sequence"/>
</dbReference>
<dbReference type="AlphaFoldDB" id="A0A5C3EJ63"/>